<evidence type="ECO:0000313" key="14">
    <source>
        <dbReference type="Proteomes" id="UP001185728"/>
    </source>
</evidence>
<comment type="pathway">
    <text evidence="3">Carbohydrate metabolism; galactose metabolism.</text>
</comment>
<dbReference type="NCBIfam" id="TIGR01179">
    <property type="entry name" value="galE"/>
    <property type="match status" value="1"/>
</dbReference>
<dbReference type="GO" id="GO:0006012">
    <property type="term" value="P:galactose metabolic process"/>
    <property type="evidence" value="ECO:0007669"/>
    <property type="project" value="UniProtKB-KW"/>
</dbReference>
<organism evidence="13 14">
    <name type="scientific">Micrococcus yunnanensis</name>
    <dbReference type="NCBI Taxonomy" id="566027"/>
    <lineage>
        <taxon>Bacteria</taxon>
        <taxon>Bacillati</taxon>
        <taxon>Actinomycetota</taxon>
        <taxon>Actinomycetes</taxon>
        <taxon>Micrococcales</taxon>
        <taxon>Micrococcaceae</taxon>
        <taxon>Micrococcus</taxon>
    </lineage>
</organism>
<evidence type="ECO:0000256" key="6">
    <source>
        <dbReference type="ARBA" id="ARBA00018569"/>
    </source>
</evidence>
<dbReference type="Pfam" id="PF01370">
    <property type="entry name" value="Epimerase"/>
    <property type="match status" value="1"/>
</dbReference>
<accession>A0AAP5TC65</accession>
<comment type="cofactor">
    <cofactor evidence="2">
        <name>NAD(+)</name>
        <dbReference type="ChEBI" id="CHEBI:57540"/>
    </cofactor>
</comment>
<evidence type="ECO:0000259" key="12">
    <source>
        <dbReference type="Pfam" id="PF01370"/>
    </source>
</evidence>
<evidence type="ECO:0000256" key="3">
    <source>
        <dbReference type="ARBA" id="ARBA00004947"/>
    </source>
</evidence>
<keyword evidence="8" id="KW-0299">Galactose metabolism</keyword>
<comment type="catalytic activity">
    <reaction evidence="1">
        <text>UDP-alpha-D-glucose = UDP-alpha-D-galactose</text>
        <dbReference type="Rhea" id="RHEA:22168"/>
        <dbReference type="ChEBI" id="CHEBI:58885"/>
        <dbReference type="ChEBI" id="CHEBI:66914"/>
        <dbReference type="EC" id="5.1.3.2"/>
    </reaction>
</comment>
<comment type="caution">
    <text evidence="13">The sequence shown here is derived from an EMBL/GenBank/DDBJ whole genome shotgun (WGS) entry which is preliminary data.</text>
</comment>
<proteinExistence type="inferred from homology"/>
<evidence type="ECO:0000313" key="13">
    <source>
        <dbReference type="EMBL" id="MDV7178277.1"/>
    </source>
</evidence>
<evidence type="ECO:0000256" key="8">
    <source>
        <dbReference type="ARBA" id="ARBA00023144"/>
    </source>
</evidence>
<dbReference type="SUPFAM" id="SSF51735">
    <property type="entry name" value="NAD(P)-binding Rossmann-fold domains"/>
    <property type="match status" value="1"/>
</dbReference>
<dbReference type="GO" id="GO:0003978">
    <property type="term" value="F:UDP-glucose 4-epimerase activity"/>
    <property type="evidence" value="ECO:0007669"/>
    <property type="project" value="UniProtKB-EC"/>
</dbReference>
<dbReference type="Gene3D" id="3.90.25.10">
    <property type="entry name" value="UDP-galactose 4-epimerase, domain 1"/>
    <property type="match status" value="1"/>
</dbReference>
<gene>
    <name evidence="13" type="primary">galE</name>
    <name evidence="13" type="ORF">R4064_11710</name>
</gene>
<keyword evidence="7" id="KW-0520">NAD</keyword>
<evidence type="ECO:0000256" key="5">
    <source>
        <dbReference type="ARBA" id="ARBA00013189"/>
    </source>
</evidence>
<dbReference type="PANTHER" id="PTHR43725">
    <property type="entry name" value="UDP-GLUCOSE 4-EPIMERASE"/>
    <property type="match status" value="1"/>
</dbReference>
<dbReference type="AlphaFoldDB" id="A0AAP5TC65"/>
<sequence length="349" mass="36783">MRVLVTGGAGFLGSHTVSVLLDAGHDVLVLDSLVSSTTVPLERVAELAEVTFGGPRLRFHRADVREPTSYRGAVVAFGPDAVVHFAGLKSPTESLADPASYYTVNVAGTAAVAEVAGAAGARAFVFSSSATVYGDEAPVPVGEDAAVAPVTPYGHSKLMAEQVLRHVHEAGRHMGVAVLRYFNPVGAHPSGRLGEDPQGVPANLMPFVARVAGGWYEQLNVFGADFATRDGSAVRDFIHVMDLAEAHVATLEWMVAQPADEVGVRVWNIGRGEGVTVFEMIQAFERVTGRPVPFKVVGRRPGDIAASCASVDAIAATVGWRASRDTDAMVRDLWAWQQANPSGYAGDAP</sequence>
<dbReference type="EMBL" id="JAWLUK010000042">
    <property type="protein sequence ID" value="MDV7178277.1"/>
    <property type="molecule type" value="Genomic_DNA"/>
</dbReference>
<dbReference type="InterPro" id="IPR001509">
    <property type="entry name" value="Epimerase_deHydtase"/>
</dbReference>
<reference evidence="13" key="1">
    <citation type="submission" date="2023-10" db="EMBL/GenBank/DDBJ databases">
        <title>Development of a sustainable strategy for remediation of hydrocarbon-contaminated territories based on the waste exchange concept.</title>
        <authorList>
            <person name="Krivoruchko A."/>
        </authorList>
    </citation>
    <scope>NUCLEOTIDE SEQUENCE</scope>
    <source>
        <strain evidence="13">IEGM 1325</strain>
    </source>
</reference>
<dbReference type="GO" id="GO:0005829">
    <property type="term" value="C:cytosol"/>
    <property type="evidence" value="ECO:0007669"/>
    <property type="project" value="TreeGrafter"/>
</dbReference>
<dbReference type="InterPro" id="IPR036291">
    <property type="entry name" value="NAD(P)-bd_dom_sf"/>
</dbReference>
<evidence type="ECO:0000256" key="7">
    <source>
        <dbReference type="ARBA" id="ARBA00023027"/>
    </source>
</evidence>
<name>A0AAP5TC65_9MICC</name>
<dbReference type="PRINTS" id="PR01713">
    <property type="entry name" value="NUCEPIMERASE"/>
</dbReference>
<evidence type="ECO:0000256" key="1">
    <source>
        <dbReference type="ARBA" id="ARBA00000083"/>
    </source>
</evidence>
<evidence type="ECO:0000256" key="4">
    <source>
        <dbReference type="ARBA" id="ARBA00007637"/>
    </source>
</evidence>
<evidence type="ECO:0000256" key="10">
    <source>
        <dbReference type="ARBA" id="ARBA00031367"/>
    </source>
</evidence>
<dbReference type="EC" id="5.1.3.2" evidence="5"/>
<protein>
    <recommendedName>
        <fullName evidence="6">UDP-glucose 4-epimerase</fullName>
        <ecNumber evidence="5">5.1.3.2</ecNumber>
    </recommendedName>
    <alternativeName>
        <fullName evidence="11">Galactowaldenase</fullName>
    </alternativeName>
    <alternativeName>
        <fullName evidence="10">UDP-galactose 4-epimerase</fullName>
    </alternativeName>
</protein>
<comment type="similarity">
    <text evidence="4">Belongs to the NAD(P)-dependent epimerase/dehydratase family.</text>
</comment>
<evidence type="ECO:0000256" key="9">
    <source>
        <dbReference type="ARBA" id="ARBA00023235"/>
    </source>
</evidence>
<dbReference type="Gene3D" id="3.40.50.720">
    <property type="entry name" value="NAD(P)-binding Rossmann-like Domain"/>
    <property type="match status" value="1"/>
</dbReference>
<dbReference type="InterPro" id="IPR005886">
    <property type="entry name" value="UDP_G4E"/>
</dbReference>
<dbReference type="PANTHER" id="PTHR43725:SF47">
    <property type="entry name" value="UDP-GLUCOSE 4-EPIMERASE"/>
    <property type="match status" value="1"/>
</dbReference>
<dbReference type="RefSeq" id="WP_317677201.1">
    <property type="nucleotide sequence ID" value="NZ_JAWLUK010000042.1"/>
</dbReference>
<dbReference type="Proteomes" id="UP001185728">
    <property type="component" value="Unassembled WGS sequence"/>
</dbReference>
<evidence type="ECO:0000256" key="11">
    <source>
        <dbReference type="ARBA" id="ARBA00033067"/>
    </source>
</evidence>
<keyword evidence="9 13" id="KW-0413">Isomerase</keyword>
<keyword evidence="8" id="KW-0119">Carbohydrate metabolism</keyword>
<evidence type="ECO:0000256" key="2">
    <source>
        <dbReference type="ARBA" id="ARBA00001911"/>
    </source>
</evidence>
<feature type="domain" description="NAD-dependent epimerase/dehydratase" evidence="12">
    <location>
        <begin position="3"/>
        <end position="270"/>
    </location>
</feature>